<proteinExistence type="predicted"/>
<dbReference type="Proteomes" id="UP001213664">
    <property type="component" value="Chromosome"/>
</dbReference>
<gene>
    <name evidence="1" type="ORF">P0Y50_06005</name>
    <name evidence="2" type="ORF">P0Y50_06085</name>
</gene>
<dbReference type="EMBL" id="CP119326">
    <property type="protein sequence ID" value="WEK41173.1"/>
    <property type="molecule type" value="Genomic_DNA"/>
</dbReference>
<evidence type="ECO:0000313" key="3">
    <source>
        <dbReference type="Proteomes" id="UP001213664"/>
    </source>
</evidence>
<reference evidence="1" key="1">
    <citation type="submission" date="2023-03" db="EMBL/GenBank/DDBJ databases">
        <title>Andean soil-derived lignocellulolytic bacterial consortium as a source of novel taxa and putative plastic-active enzymes.</title>
        <authorList>
            <person name="Diaz-Garcia L."/>
            <person name="Chuvochina M."/>
            <person name="Feuerriegel G."/>
            <person name="Bunk B."/>
            <person name="Sproer C."/>
            <person name="Streit W.R."/>
            <person name="Rodriguez L.M."/>
            <person name="Overmann J."/>
            <person name="Jimenez D.J."/>
        </authorList>
    </citation>
    <scope>NUCLEOTIDE SEQUENCE</scope>
    <source>
        <strain evidence="1">MAG 833</strain>
    </source>
</reference>
<evidence type="ECO:0000313" key="2">
    <source>
        <dbReference type="EMBL" id="WEK41173.1"/>
    </source>
</evidence>
<sequence length="177" mass="19444">MRSAASGRIAATILPILTTDLPPLLSTDLEAALARASKKDQAKQELAARLGMPVRDILTREDVAAMMDPPTTTGWIEKNPDASPPFFNKGHGHIALYPRAWVEEHLRTGKVMDHGQRLLGSKPWPPAPPPPPPVDPVKRDNALAFLDKLGVKVDSKMKNQTQIKEIEDYRKGVSEGF</sequence>
<protein>
    <submittedName>
        <fullName evidence="1">Uncharacterized protein</fullName>
    </submittedName>
</protein>
<name>A0AAJ5X307_9CAUL</name>
<dbReference type="EMBL" id="CP119326">
    <property type="protein sequence ID" value="WEK41157.1"/>
    <property type="molecule type" value="Genomic_DNA"/>
</dbReference>
<organism evidence="1 3">
    <name type="scientific">Candidatus Brevundimonas colombiensis</name>
    <dbReference type="NCBI Taxonomy" id="3121376"/>
    <lineage>
        <taxon>Bacteria</taxon>
        <taxon>Pseudomonadati</taxon>
        <taxon>Pseudomonadota</taxon>
        <taxon>Alphaproteobacteria</taxon>
        <taxon>Caulobacterales</taxon>
        <taxon>Caulobacteraceae</taxon>
        <taxon>Brevundimonas</taxon>
    </lineage>
</organism>
<evidence type="ECO:0000313" key="1">
    <source>
        <dbReference type="EMBL" id="WEK41157.1"/>
    </source>
</evidence>
<accession>A0AAJ5X307</accession>
<dbReference type="AlphaFoldDB" id="A0AAJ5X307"/>